<gene>
    <name evidence="3" type="ORF">A1Q1_06904</name>
</gene>
<accession>J6F996</accession>
<dbReference type="VEuPathDB" id="FungiDB:A1Q1_06904"/>
<dbReference type="Proteomes" id="UP000002748">
    <property type="component" value="Unassembled WGS sequence"/>
</dbReference>
<protein>
    <recommendedName>
        <fullName evidence="2">Hyaluronan/mRNA-binding protein domain-containing protein</fullName>
    </recommendedName>
</protein>
<evidence type="ECO:0000313" key="4">
    <source>
        <dbReference type="Proteomes" id="UP000002748"/>
    </source>
</evidence>
<dbReference type="OrthoDB" id="2562681at2759"/>
<dbReference type="Pfam" id="PF04774">
    <property type="entry name" value="HABP4_PAI-RBP1"/>
    <property type="match status" value="1"/>
</dbReference>
<evidence type="ECO:0000313" key="3">
    <source>
        <dbReference type="EMBL" id="EJT51857.1"/>
    </source>
</evidence>
<dbReference type="InterPro" id="IPR006861">
    <property type="entry name" value="HABP4_PAIRBP1-bd"/>
</dbReference>
<dbReference type="RefSeq" id="XP_014182628.1">
    <property type="nucleotide sequence ID" value="XM_014327153.1"/>
</dbReference>
<feature type="compositionally biased region" description="Low complexity" evidence="1">
    <location>
        <begin position="1"/>
        <end position="16"/>
    </location>
</feature>
<dbReference type="EMBL" id="ALBS01000044">
    <property type="protein sequence ID" value="EJT51857.1"/>
    <property type="molecule type" value="Genomic_DNA"/>
</dbReference>
<proteinExistence type="predicted"/>
<reference evidence="3 4" key="1">
    <citation type="journal article" date="2012" name="Eukaryot. Cell">
        <title>Draft genome sequence of CBS 2479, the standard type strain of Trichosporon asahii.</title>
        <authorList>
            <person name="Yang R.Y."/>
            <person name="Li H.T."/>
            <person name="Zhu H."/>
            <person name="Zhou G.P."/>
            <person name="Wang M."/>
            <person name="Wang L."/>
        </authorList>
    </citation>
    <scope>NUCLEOTIDE SEQUENCE [LARGE SCALE GENOMIC DNA]</scope>
    <source>
        <strain evidence="4">ATCC 90039 / CBS 2479 / JCM 2466 / KCTC 7840 / NCYC 2677 / UAMH 7654</strain>
    </source>
</reference>
<feature type="region of interest" description="Disordered" evidence="1">
    <location>
        <begin position="1"/>
        <end position="120"/>
    </location>
</feature>
<dbReference type="GeneID" id="25990416"/>
<feature type="region of interest" description="Disordered" evidence="1">
    <location>
        <begin position="133"/>
        <end position="162"/>
    </location>
</feature>
<feature type="compositionally biased region" description="Polar residues" evidence="1">
    <location>
        <begin position="81"/>
        <end position="91"/>
    </location>
</feature>
<feature type="compositionally biased region" description="Basic and acidic residues" evidence="1">
    <location>
        <begin position="106"/>
        <end position="120"/>
    </location>
</feature>
<feature type="compositionally biased region" description="Polar residues" evidence="1">
    <location>
        <begin position="148"/>
        <end position="162"/>
    </location>
</feature>
<evidence type="ECO:0000256" key="1">
    <source>
        <dbReference type="SAM" id="MobiDB-lite"/>
    </source>
</evidence>
<dbReference type="KEGG" id="tasa:A1Q1_06904"/>
<evidence type="ECO:0000259" key="2">
    <source>
        <dbReference type="Pfam" id="PF04774"/>
    </source>
</evidence>
<dbReference type="HOGENOM" id="CLU_087987_0_0_1"/>
<feature type="domain" description="Hyaluronan/mRNA-binding protein" evidence="2">
    <location>
        <begin position="23"/>
        <end position="59"/>
    </location>
</feature>
<dbReference type="AlphaFoldDB" id="J6F996"/>
<feature type="compositionally biased region" description="Acidic residues" evidence="1">
    <location>
        <begin position="63"/>
        <end position="75"/>
    </location>
</feature>
<comment type="caution">
    <text evidence="3">The sequence shown here is derived from an EMBL/GenBank/DDBJ whole genome shotgun (WGS) entry which is preliminary data.</text>
</comment>
<name>J6F996_TRIAS</name>
<sequence>MFHAHTTTSTQQRRTSPAAIMRDKHSRNGQVKGEHDRKMGAGAHNWGSLNHEETNIYQGNLDAEQEGMFDADNMDMGDASVSPQNSVSSVDSEPRPTGRRMSAVSDEDRERATRYREGGYKKGEPTLIEIARSAVGVQDPNAEDKEMLSTSPLRSKAGFSQR</sequence>
<organism evidence="3 4">
    <name type="scientific">Trichosporon asahii var. asahii (strain ATCC 90039 / CBS 2479 / JCM 2466 / KCTC 7840 / NBRC 103889/ NCYC 2677 / UAMH 7654)</name>
    <name type="common">Yeast</name>
    <dbReference type="NCBI Taxonomy" id="1186058"/>
    <lineage>
        <taxon>Eukaryota</taxon>
        <taxon>Fungi</taxon>
        <taxon>Dikarya</taxon>
        <taxon>Basidiomycota</taxon>
        <taxon>Agaricomycotina</taxon>
        <taxon>Tremellomycetes</taxon>
        <taxon>Trichosporonales</taxon>
        <taxon>Trichosporonaceae</taxon>
        <taxon>Trichosporon</taxon>
    </lineage>
</organism>